<protein>
    <recommendedName>
        <fullName evidence="8">USP domain-containing protein</fullName>
    </recommendedName>
</protein>
<feature type="domain" description="26S proteasome regulatory subunit 7-like OB" evidence="5">
    <location>
        <begin position="77"/>
        <end position="113"/>
    </location>
</feature>
<dbReference type="InterPro" id="IPR016161">
    <property type="entry name" value="Ald_DH/histidinol_DH"/>
</dbReference>
<dbReference type="InterPro" id="IPR018200">
    <property type="entry name" value="USP_CS"/>
</dbReference>
<organism evidence="6 7">
    <name type="scientific">Castanea mollissima</name>
    <name type="common">Chinese chestnut</name>
    <dbReference type="NCBI Taxonomy" id="60419"/>
    <lineage>
        <taxon>Eukaryota</taxon>
        <taxon>Viridiplantae</taxon>
        <taxon>Streptophyta</taxon>
        <taxon>Embryophyta</taxon>
        <taxon>Tracheophyta</taxon>
        <taxon>Spermatophyta</taxon>
        <taxon>Magnoliopsida</taxon>
        <taxon>eudicotyledons</taxon>
        <taxon>Gunneridae</taxon>
        <taxon>Pentapetalae</taxon>
        <taxon>rosids</taxon>
        <taxon>fabids</taxon>
        <taxon>Fagales</taxon>
        <taxon>Fagaceae</taxon>
        <taxon>Castanea</taxon>
    </lineage>
</organism>
<feature type="compositionally biased region" description="Polar residues" evidence="3">
    <location>
        <begin position="233"/>
        <end position="246"/>
    </location>
</feature>
<feature type="region of interest" description="Disordered" evidence="3">
    <location>
        <begin position="229"/>
        <end position="257"/>
    </location>
</feature>
<comment type="similarity">
    <text evidence="1">Belongs to the peptidase C19 family.</text>
</comment>
<dbReference type="Gene3D" id="3.90.70.10">
    <property type="entry name" value="Cysteine proteinases"/>
    <property type="match status" value="1"/>
</dbReference>
<dbReference type="OrthoDB" id="333239at2759"/>
<feature type="compositionally biased region" description="Pro residues" evidence="3">
    <location>
        <begin position="125"/>
        <end position="146"/>
    </location>
</feature>
<sequence length="381" mass="41935">MLMLTPFRSTGSPLSLVIGSLYIKHPNLFGGSEKLDVSLDKGLYDSNVLIAYRRPRPELLAQQSFVIQWDLVSDKQMMQEEQPLQVARCTKIINPNTEDAKYVINVKQIAKIIFYAVQAGSQFNEPPPPPSSSPPPLPPLPPMPQYPVPQYMQTAGSISSVPYSYGMPQQQLPSMPSSDAFLGFVIVSALLVTAMMQFIFEGKPRSFYCLVALPIVRKELWAEDNDVKMSDAEGSSNRSGEPSIATSEEGVPSDSGTQMTGIYDLVAVLTHKGRSADSGHYVAWVKQESGQFSRLDYLVGINVPIPVPLPFFSFTGCKASFAGDLNFYGKAGVNFFTQIKTVTQQWQDLPSGTGANLAMPTSKVTVLCERRCFFQYGELTI</sequence>
<dbReference type="GO" id="GO:0005739">
    <property type="term" value="C:mitochondrion"/>
    <property type="evidence" value="ECO:0007669"/>
    <property type="project" value="TreeGrafter"/>
</dbReference>
<evidence type="ECO:0000256" key="3">
    <source>
        <dbReference type="SAM" id="MobiDB-lite"/>
    </source>
</evidence>
<dbReference type="PROSITE" id="PS00973">
    <property type="entry name" value="USP_2"/>
    <property type="match status" value="1"/>
</dbReference>
<dbReference type="SUPFAM" id="SSF53720">
    <property type="entry name" value="ALDH-like"/>
    <property type="match status" value="1"/>
</dbReference>
<dbReference type="InterPro" id="IPR001394">
    <property type="entry name" value="Peptidase_C19_UCH"/>
</dbReference>
<dbReference type="SUPFAM" id="SSF54001">
    <property type="entry name" value="Cysteine proteinases"/>
    <property type="match status" value="1"/>
</dbReference>
<gene>
    <name evidence="6" type="ORF">CMV_008034</name>
</gene>
<dbReference type="GO" id="GO:0016579">
    <property type="term" value="P:protein deubiquitination"/>
    <property type="evidence" value="ECO:0007669"/>
    <property type="project" value="InterPro"/>
</dbReference>
<dbReference type="InterPro" id="IPR048723">
    <property type="entry name" value="OB_PRS7"/>
</dbReference>
<dbReference type="GO" id="GO:0006574">
    <property type="term" value="P:L-valine catabolic process"/>
    <property type="evidence" value="ECO:0007669"/>
    <property type="project" value="TreeGrafter"/>
</dbReference>
<evidence type="ECO:0000256" key="1">
    <source>
        <dbReference type="ARBA" id="ARBA00009085"/>
    </source>
</evidence>
<feature type="region of interest" description="Disordered" evidence="3">
    <location>
        <begin position="123"/>
        <end position="146"/>
    </location>
</feature>
<evidence type="ECO:0000259" key="4">
    <source>
        <dbReference type="Pfam" id="PF00443"/>
    </source>
</evidence>
<evidence type="ECO:0000256" key="2">
    <source>
        <dbReference type="ARBA" id="ARBA00009986"/>
    </source>
</evidence>
<evidence type="ECO:0008006" key="8">
    <source>
        <dbReference type="Google" id="ProtNLM"/>
    </source>
</evidence>
<dbReference type="Pfam" id="PF00443">
    <property type="entry name" value="UCH"/>
    <property type="match status" value="1"/>
</dbReference>
<proteinExistence type="inferred from homology"/>
<comment type="similarity">
    <text evidence="2">Belongs to the aldehyde dehydrogenase family.</text>
</comment>
<dbReference type="EMBL" id="JRKL02000820">
    <property type="protein sequence ID" value="KAF3968035.1"/>
    <property type="molecule type" value="Genomic_DNA"/>
</dbReference>
<feature type="domain" description="Peptidase C19 ubiquitin carboxyl-terminal hydrolase" evidence="4">
    <location>
        <begin position="225"/>
        <end position="294"/>
    </location>
</feature>
<dbReference type="PANTHER" id="PTHR43866">
    <property type="entry name" value="MALONATE-SEMIALDEHYDE DEHYDROGENASE"/>
    <property type="match status" value="1"/>
</dbReference>
<dbReference type="GO" id="GO:0006210">
    <property type="term" value="P:thymine catabolic process"/>
    <property type="evidence" value="ECO:0007669"/>
    <property type="project" value="TreeGrafter"/>
</dbReference>
<dbReference type="GO" id="GO:0004491">
    <property type="term" value="F:methylmalonate-semialdehyde dehydrogenase (acylating, NAD) activity"/>
    <property type="evidence" value="ECO:0007669"/>
    <property type="project" value="InterPro"/>
</dbReference>
<dbReference type="AlphaFoldDB" id="A0A8J4VS68"/>
<dbReference type="PANTHER" id="PTHR43866:SF3">
    <property type="entry name" value="METHYLMALONATE-SEMIALDEHYDE DEHYDROGENASE [ACYLATING], MITOCHONDRIAL"/>
    <property type="match status" value="1"/>
</dbReference>
<dbReference type="Pfam" id="PF21236">
    <property type="entry name" value="OB_PRS7"/>
    <property type="match status" value="1"/>
</dbReference>
<dbReference type="GO" id="GO:0004843">
    <property type="term" value="F:cysteine-type deubiquitinase activity"/>
    <property type="evidence" value="ECO:0007669"/>
    <property type="project" value="InterPro"/>
</dbReference>
<evidence type="ECO:0000259" key="5">
    <source>
        <dbReference type="Pfam" id="PF21236"/>
    </source>
</evidence>
<name>A0A8J4VS68_9ROSI</name>
<dbReference type="Proteomes" id="UP000737018">
    <property type="component" value="Unassembled WGS sequence"/>
</dbReference>
<evidence type="ECO:0000313" key="6">
    <source>
        <dbReference type="EMBL" id="KAF3968035.1"/>
    </source>
</evidence>
<reference evidence="6" key="1">
    <citation type="submission" date="2020-03" db="EMBL/GenBank/DDBJ databases">
        <title>Castanea mollissima Vanexum genome sequencing.</title>
        <authorList>
            <person name="Staton M."/>
        </authorList>
    </citation>
    <scope>NUCLEOTIDE SEQUENCE</scope>
    <source>
        <tissue evidence="6">Leaf</tissue>
    </source>
</reference>
<evidence type="ECO:0000313" key="7">
    <source>
        <dbReference type="Proteomes" id="UP000737018"/>
    </source>
</evidence>
<keyword evidence="7" id="KW-1185">Reference proteome</keyword>
<dbReference type="InterPro" id="IPR038765">
    <property type="entry name" value="Papain-like_cys_pep_sf"/>
</dbReference>
<comment type="caution">
    <text evidence="6">The sequence shown here is derived from an EMBL/GenBank/DDBJ whole genome shotgun (WGS) entry which is preliminary data.</text>
</comment>
<dbReference type="InterPro" id="IPR010061">
    <property type="entry name" value="MeMal-semiAld_DH"/>
</dbReference>
<accession>A0A8J4VS68</accession>